<evidence type="ECO:0000313" key="3">
    <source>
        <dbReference type="Proteomes" id="UP000032424"/>
    </source>
</evidence>
<name>A0AB33SID7_SHIFL</name>
<dbReference type="EMBL" id="LM651928">
    <property type="protein sequence ID" value="CDX05770.1"/>
    <property type="molecule type" value="Genomic_DNA"/>
</dbReference>
<evidence type="ECO:0000259" key="1">
    <source>
        <dbReference type="Pfam" id="PF12708"/>
    </source>
</evidence>
<organism evidence="2 3">
    <name type="scientific">Shigella flexneri</name>
    <dbReference type="NCBI Taxonomy" id="623"/>
    <lineage>
        <taxon>Bacteria</taxon>
        <taxon>Pseudomonadati</taxon>
        <taxon>Pseudomonadota</taxon>
        <taxon>Gammaproteobacteria</taxon>
        <taxon>Enterobacterales</taxon>
        <taxon>Enterobacteriaceae</taxon>
        <taxon>Shigella</taxon>
    </lineage>
</organism>
<dbReference type="AlphaFoldDB" id="A0AB33SID7"/>
<reference evidence="2 3" key="1">
    <citation type="submission" date="2014-07" db="EMBL/GenBank/DDBJ databases">
        <authorList>
            <person name="Aslett M.A."/>
            <person name="De Silva N."/>
        </authorList>
    </citation>
    <scope>NUCLEOTIDE SEQUENCE [LARGE SCALE GENOMIC DNA]</scope>
    <source>
        <strain evidence="3">NCTC1</strain>
    </source>
</reference>
<evidence type="ECO:0000313" key="2">
    <source>
        <dbReference type="EMBL" id="CDX05770.1"/>
    </source>
</evidence>
<keyword evidence="2" id="KW-0456">Lyase</keyword>
<dbReference type="Pfam" id="PF12708">
    <property type="entry name" value="Pect-lyase_RHGA_epim"/>
    <property type="match status" value="1"/>
</dbReference>
<dbReference type="InterPro" id="IPR024535">
    <property type="entry name" value="RHGA/B-epi-like_pectate_lyase"/>
</dbReference>
<dbReference type="InterPro" id="IPR011050">
    <property type="entry name" value="Pectin_lyase_fold/virulence"/>
</dbReference>
<accession>A0AB33SID7</accession>
<proteinExistence type="predicted"/>
<feature type="domain" description="Rhamnogalacturonase A/B/Epimerase-like pectate lyase" evidence="1">
    <location>
        <begin position="24"/>
        <end position="104"/>
    </location>
</feature>
<protein>
    <submittedName>
        <fullName evidence="2">Bacteriophage protein,Pectate lyase superfamily protein</fullName>
    </submittedName>
</protein>
<gene>
    <name evidence="2" type="ORF">NCTC1_00495</name>
</gene>
<sequence>MIGVKQPLPKAVLRTQHDKNKEAISILDFGVIDDGVTDNYQAIQNAIDAVASLPSGGELFIPASNQAVGYIVGSTLLIPGGVNIRGVGKASQLRAKSGLTGSVLRLSYDSDTIGRYLRNIRVTGNNTCNGIDTNITAEDSVIRQVYGWVFDNVMVNEVETALFNARALALKIYSMSGWNL</sequence>
<dbReference type="Proteomes" id="UP000032424">
    <property type="component" value="Chromosome 1"/>
</dbReference>
<dbReference type="InterPro" id="IPR012334">
    <property type="entry name" value="Pectin_lyas_fold"/>
</dbReference>
<dbReference type="RefSeq" id="WP_075319791.1">
    <property type="nucleotide sequence ID" value="NZ_BSBP01000342.1"/>
</dbReference>
<dbReference type="SUPFAM" id="SSF51126">
    <property type="entry name" value="Pectin lyase-like"/>
    <property type="match status" value="1"/>
</dbReference>
<dbReference type="GO" id="GO:0016829">
    <property type="term" value="F:lyase activity"/>
    <property type="evidence" value="ECO:0007669"/>
    <property type="project" value="UniProtKB-KW"/>
</dbReference>
<dbReference type="Gene3D" id="2.160.20.10">
    <property type="entry name" value="Single-stranded right-handed beta-helix, Pectin lyase-like"/>
    <property type="match status" value="1"/>
</dbReference>
<dbReference type="KEGG" id="sft:NCTC1_00495"/>